<accession>A0ABW1WCK5</accession>
<organism evidence="1 2">
    <name type="scientific">Psychrobacter glacincola</name>
    <dbReference type="NCBI Taxonomy" id="56810"/>
    <lineage>
        <taxon>Bacteria</taxon>
        <taxon>Pseudomonadati</taxon>
        <taxon>Pseudomonadota</taxon>
        <taxon>Gammaproteobacteria</taxon>
        <taxon>Moraxellales</taxon>
        <taxon>Moraxellaceae</taxon>
        <taxon>Psychrobacter</taxon>
    </lineage>
</organism>
<evidence type="ECO:0000313" key="1">
    <source>
        <dbReference type="EMBL" id="MFC6382313.1"/>
    </source>
</evidence>
<protein>
    <recommendedName>
        <fullName evidence="3">7-cyano-7-deazaguanine synthase</fullName>
    </recommendedName>
</protein>
<sequence>MIKVHEIGSETLKTAIRIYCDYEYKDSSRRLWFEVSEDYLEYTSTECGDAFFVVLVLLAHYQGQDISFETPVSTRLYYGVTEILLPGLRILNPELPVINVVAKTQDFCFNPTAVGTALSLGIDSFHAVASSFNGPYPVTHLTLFNSGAFGDYGGEVSRSLFQQTAESVAEAAAEMGLPLITVDSNLSEILNISFVPTHSIRNLSFALLFPSLFHQFYYASGYPVSKFKLDSASGDATHYDLLVAKALCTESFEVMIAGLHDDRIDKIATVASFSPSNHHLNVCILADSNKFLNRSENQVRNCSRCFKCVKTMVAMDALGVLNNYSHVFDLEIYNSERIRYLGWIIYDAKKLKSSHAIEIILEGQKTPGFIPVQAYGYAFSRGRKNLIRKLQYRK</sequence>
<evidence type="ECO:0000313" key="2">
    <source>
        <dbReference type="Proteomes" id="UP001596264"/>
    </source>
</evidence>
<dbReference type="EMBL" id="JBHSTZ010000063">
    <property type="protein sequence ID" value="MFC6382313.1"/>
    <property type="molecule type" value="Genomic_DNA"/>
</dbReference>
<name>A0ABW1WCK5_9GAMM</name>
<dbReference type="RefSeq" id="WP_201564485.1">
    <property type="nucleotide sequence ID" value="NZ_CAJGZK010000026.1"/>
</dbReference>
<gene>
    <name evidence="1" type="ORF">ACFP58_12760</name>
</gene>
<reference evidence="2" key="1">
    <citation type="journal article" date="2019" name="Int. J. Syst. Evol. Microbiol.">
        <title>The Global Catalogue of Microorganisms (GCM) 10K type strain sequencing project: providing services to taxonomists for standard genome sequencing and annotation.</title>
        <authorList>
            <consortium name="The Broad Institute Genomics Platform"/>
            <consortium name="The Broad Institute Genome Sequencing Center for Infectious Disease"/>
            <person name="Wu L."/>
            <person name="Ma J."/>
        </authorList>
    </citation>
    <scope>NUCLEOTIDE SEQUENCE [LARGE SCALE GENOMIC DNA]</scope>
    <source>
        <strain evidence="2">CCM 2050</strain>
    </source>
</reference>
<keyword evidence="2" id="KW-1185">Reference proteome</keyword>
<evidence type="ECO:0008006" key="3">
    <source>
        <dbReference type="Google" id="ProtNLM"/>
    </source>
</evidence>
<proteinExistence type="predicted"/>
<comment type="caution">
    <text evidence="1">The sequence shown here is derived from an EMBL/GenBank/DDBJ whole genome shotgun (WGS) entry which is preliminary data.</text>
</comment>
<dbReference type="Proteomes" id="UP001596264">
    <property type="component" value="Unassembled WGS sequence"/>
</dbReference>